<evidence type="ECO:0000256" key="1">
    <source>
        <dbReference type="SAM" id="MobiDB-lite"/>
    </source>
</evidence>
<evidence type="ECO:0000313" key="3">
    <source>
        <dbReference type="Proteomes" id="UP000515512"/>
    </source>
</evidence>
<feature type="region of interest" description="Disordered" evidence="1">
    <location>
        <begin position="537"/>
        <end position="592"/>
    </location>
</feature>
<organism evidence="2 3">
    <name type="scientific">Nocardia huaxiensis</name>
    <dbReference type="NCBI Taxonomy" id="2755382"/>
    <lineage>
        <taxon>Bacteria</taxon>
        <taxon>Bacillati</taxon>
        <taxon>Actinomycetota</taxon>
        <taxon>Actinomycetes</taxon>
        <taxon>Mycobacteriales</taxon>
        <taxon>Nocardiaceae</taxon>
        <taxon>Nocardia</taxon>
    </lineage>
</organism>
<feature type="compositionally biased region" description="Basic and acidic residues" evidence="1">
    <location>
        <begin position="405"/>
        <end position="416"/>
    </location>
</feature>
<gene>
    <name evidence="2" type="ORF">H0264_11860</name>
</gene>
<proteinExistence type="predicted"/>
<protein>
    <submittedName>
        <fullName evidence="2">Uncharacterized protein</fullName>
    </submittedName>
</protein>
<accession>A0A7D6VEX0</accession>
<evidence type="ECO:0000313" key="2">
    <source>
        <dbReference type="EMBL" id="QLY32842.1"/>
    </source>
</evidence>
<feature type="compositionally biased region" description="Polar residues" evidence="1">
    <location>
        <begin position="1086"/>
        <end position="1099"/>
    </location>
</feature>
<dbReference type="KEGG" id="nhu:H0264_11860"/>
<dbReference type="AlphaFoldDB" id="A0A7D6VEX0"/>
<sequence>MAATSTGVYPDAPHSDTGLLDQALTTVTEGRYPAELFLMDGDTDRIEVTGRAWSDFGRAARDAGYRIAGLDTSRFLGLEAGLFTGVKDDHLAQRLQITGEAYTRAGDALQQYAIELTRLQTNMEPVAAEAPHTYEQLQAAVAAVRTSNVLTVGAALDELGRVRARWDSLVTTATDLQRDLNRMVEATIIDIRSATVLRFSENPIGEQAFAIIGRGVNGLLDRPLNPVAANTEPIRTLASGSDALSEVAGFASTAAILPPLTAAAAPLTAAAVAAGTVSAAAAKTSAGVGDWRRILLRAGLDVIPLAKPARLAYRVAGITGLAPTDDLVDLVVPENTPGGGTHARELFEACLNPAVVPDPDAAETTEKRFTASRFGTGELTSLTGPAPVGAPFVLRIPARLNNRPQPRDSQGDDNGRHNHTGAIGDRLRLVLDPGSGYEQLTVPTGSGGERTLVLINNAGAPIRYQFTQPVPEGGRLQPNPDGSVSILARDGDTAGHIKRPWAYDALGREVATDYTVDGDTLTQTIHATKDSVFPILADPEGEAPAAPDPDPAPPAAQPVSDPQQMDPEVAKMLPGLGGALNSDGTVKSPEQVDADRTARETLNQLPGVQAPAPTSPLDMVPAVDQTMAATGPSGQQQPTVTDFVDRAAKGDMKDGESYELPSGAGTVTQTGEPGRDPGTTIHTEKWDLKNGESLEVKSGTVKYDTPHPELGGSGWTAEVGPNGKPTHIDITDGKVASISYDITGKPSSVTFPDGSIFSLNDKGKIEGSFQDPVHGISGTAEPLANGGTRLTFSNGEKVDVNTRGELSNHQAAPDLRSNMEKVGDFFSNAGNSLADWGSDVAAGFRYGDGLRAAANPLDQAAAAAATENSQRLTGAVADAGNFALHAVVDPITDIGSFLTHYAQAGMTGLTGAAAGGPLTPTGQQLSDAALEEMEAAPSVPRIALDLATFLPIPGIAGIRAGLAELRGLGSAATRGALEATDDIARGWSGLPEGVPGSSKPIDLQGPPLSGVGAHPPLNKPFDPNTMPNFDELRFSPSEIGHGTNYPGAGAAVAKAGSTDAAADALRISELETQGHSPQRHLHPTDGQLQSRLGTPQLTGNPPHPNFQDGYVVSSGKIDPAKGPVELLTRDRYMDKYATNNAGDPIKHKCGPFSTAFGDQRSLVAAEAAARNQIPVGSTAPREVVQLTPEQVRAAIGDEGIAKLRGFYIDPANPMTGTRVNYKPVDFTDTKILAVYDRTPTGDWNLTTMYPEPQKRLNP</sequence>
<dbReference type="Proteomes" id="UP000515512">
    <property type="component" value="Chromosome"/>
</dbReference>
<feature type="region of interest" description="Disordered" evidence="1">
    <location>
        <begin position="1072"/>
        <end position="1107"/>
    </location>
</feature>
<keyword evidence="3" id="KW-1185">Reference proteome</keyword>
<dbReference type="EMBL" id="CP059399">
    <property type="protein sequence ID" value="QLY32842.1"/>
    <property type="molecule type" value="Genomic_DNA"/>
</dbReference>
<feature type="region of interest" description="Disordered" evidence="1">
    <location>
        <begin position="400"/>
        <end position="424"/>
    </location>
</feature>
<reference evidence="2 3" key="1">
    <citation type="submission" date="2020-07" db="EMBL/GenBank/DDBJ databases">
        <authorList>
            <person name="Zhuang K."/>
            <person name="Ran Y."/>
        </authorList>
    </citation>
    <scope>NUCLEOTIDE SEQUENCE [LARGE SCALE GENOMIC DNA]</scope>
    <source>
        <strain evidence="2 3">WCH-YHL-001</strain>
    </source>
</reference>
<dbReference type="RefSeq" id="WP_181584006.1">
    <property type="nucleotide sequence ID" value="NZ_CP059399.1"/>
</dbReference>
<name>A0A7D6VEX0_9NOCA</name>
<feature type="compositionally biased region" description="Pro residues" evidence="1">
    <location>
        <begin position="546"/>
        <end position="556"/>
    </location>
</feature>
<feature type="region of interest" description="Disordered" evidence="1">
    <location>
        <begin position="653"/>
        <end position="682"/>
    </location>
</feature>